<evidence type="ECO:0000256" key="2">
    <source>
        <dbReference type="ARBA" id="ARBA00022676"/>
    </source>
</evidence>
<dbReference type="EMBL" id="JARBHB010000005">
    <property type="protein sequence ID" value="KAJ8883363.1"/>
    <property type="molecule type" value="Genomic_DNA"/>
</dbReference>
<feature type="transmembrane region" description="Helical" evidence="4">
    <location>
        <begin position="86"/>
        <end position="110"/>
    </location>
</feature>
<keyword evidence="4" id="KW-0472">Membrane</keyword>
<keyword evidence="4" id="KW-0812">Transmembrane</keyword>
<dbReference type="Pfam" id="PF00201">
    <property type="entry name" value="UDPGT"/>
    <property type="match status" value="2"/>
</dbReference>
<keyword evidence="4" id="KW-1133">Transmembrane helix</keyword>
<dbReference type="Proteomes" id="UP001159363">
    <property type="component" value="Chromosome 4"/>
</dbReference>
<keyword evidence="6" id="KW-1185">Reference proteome</keyword>
<dbReference type="InterPro" id="IPR050271">
    <property type="entry name" value="UDP-glycosyltransferase"/>
</dbReference>
<organism evidence="5 6">
    <name type="scientific">Dryococelus australis</name>
    <dbReference type="NCBI Taxonomy" id="614101"/>
    <lineage>
        <taxon>Eukaryota</taxon>
        <taxon>Metazoa</taxon>
        <taxon>Ecdysozoa</taxon>
        <taxon>Arthropoda</taxon>
        <taxon>Hexapoda</taxon>
        <taxon>Insecta</taxon>
        <taxon>Pterygota</taxon>
        <taxon>Neoptera</taxon>
        <taxon>Polyneoptera</taxon>
        <taxon>Phasmatodea</taxon>
        <taxon>Verophasmatodea</taxon>
        <taxon>Anareolatae</taxon>
        <taxon>Phasmatidae</taxon>
        <taxon>Eurycanthinae</taxon>
        <taxon>Dryococelus</taxon>
    </lineage>
</organism>
<proteinExistence type="inferred from homology"/>
<dbReference type="PANTHER" id="PTHR48043:SF159">
    <property type="entry name" value="EG:EG0003.4 PROTEIN-RELATED"/>
    <property type="match status" value="1"/>
</dbReference>
<evidence type="ECO:0000313" key="5">
    <source>
        <dbReference type="EMBL" id="KAJ8883363.1"/>
    </source>
</evidence>
<evidence type="ECO:0000256" key="4">
    <source>
        <dbReference type="SAM" id="Phobius"/>
    </source>
</evidence>
<dbReference type="PANTHER" id="PTHR48043">
    <property type="entry name" value="EG:EG0003.4 PROTEIN-RELATED"/>
    <property type="match status" value="1"/>
</dbReference>
<keyword evidence="3" id="KW-0808">Transferase</keyword>
<comment type="similarity">
    <text evidence="1">Belongs to the UDP-glycosyltransferase family.</text>
</comment>
<dbReference type="InterPro" id="IPR002213">
    <property type="entry name" value="UDP_glucos_trans"/>
</dbReference>
<protein>
    <submittedName>
        <fullName evidence="5">Uncharacterized protein</fullName>
    </submittedName>
</protein>
<reference evidence="5 6" key="1">
    <citation type="submission" date="2023-02" db="EMBL/GenBank/DDBJ databases">
        <title>LHISI_Scaffold_Assembly.</title>
        <authorList>
            <person name="Stuart O.P."/>
            <person name="Cleave R."/>
            <person name="Magrath M.J.L."/>
            <person name="Mikheyev A.S."/>
        </authorList>
    </citation>
    <scope>NUCLEOTIDE SEQUENCE [LARGE SCALE GENOMIC DNA]</scope>
    <source>
        <strain evidence="5">Daus_M_001</strain>
        <tissue evidence="5">Leg muscle</tissue>
    </source>
</reference>
<evidence type="ECO:0000256" key="1">
    <source>
        <dbReference type="ARBA" id="ARBA00009995"/>
    </source>
</evidence>
<keyword evidence="2" id="KW-0328">Glycosyltransferase</keyword>
<evidence type="ECO:0000256" key="3">
    <source>
        <dbReference type="ARBA" id="ARBA00022679"/>
    </source>
</evidence>
<sequence>MYQDLPITVFDTAVHWVEYVICHIGVPYLRPVCVSRCSYSENAKRVSALFRDRPMTAIETAVYWVEYVIRHRGAPHMRSAAADMPLYQYLLLDVIGMLVLVAASCVYIAYCVVKALTVANTDGHHGKHVH</sequence>
<evidence type="ECO:0000313" key="6">
    <source>
        <dbReference type="Proteomes" id="UP001159363"/>
    </source>
</evidence>
<dbReference type="SUPFAM" id="SSF53756">
    <property type="entry name" value="UDP-Glycosyltransferase/glycogen phosphorylase"/>
    <property type="match status" value="1"/>
</dbReference>
<accession>A0ABQ9HGA4</accession>
<comment type="caution">
    <text evidence="5">The sequence shown here is derived from an EMBL/GenBank/DDBJ whole genome shotgun (WGS) entry which is preliminary data.</text>
</comment>
<name>A0ABQ9HGA4_9NEOP</name>
<gene>
    <name evidence="5" type="ORF">PR048_015206</name>
</gene>